<dbReference type="AlphaFoldDB" id="A0A6C0K325"/>
<reference evidence="2" key="1">
    <citation type="journal article" date="2020" name="Nature">
        <title>Giant virus diversity and host interactions through global metagenomics.</title>
        <authorList>
            <person name="Schulz F."/>
            <person name="Roux S."/>
            <person name="Paez-Espino D."/>
            <person name="Jungbluth S."/>
            <person name="Walsh D.A."/>
            <person name="Denef V.J."/>
            <person name="McMahon K.D."/>
            <person name="Konstantinidis K.T."/>
            <person name="Eloe-Fadrosh E.A."/>
            <person name="Kyrpides N.C."/>
            <person name="Woyke T."/>
        </authorList>
    </citation>
    <scope>NUCLEOTIDE SEQUENCE</scope>
    <source>
        <strain evidence="2">GVMAG-S-1101171-110</strain>
    </source>
</reference>
<keyword evidence="1" id="KW-1133">Transmembrane helix</keyword>
<dbReference type="EMBL" id="MN740798">
    <property type="protein sequence ID" value="QHU12129.1"/>
    <property type="molecule type" value="Genomic_DNA"/>
</dbReference>
<protein>
    <submittedName>
        <fullName evidence="2">Uncharacterized protein</fullName>
    </submittedName>
</protein>
<name>A0A6C0K325_9ZZZZ</name>
<sequence>MARSRSSGPSMPMTGLGVGAVAVNSCPVDNQTLFCKASRLFQIISWIFGTMVMIWVLYIFLDVYVFSKGRGRGKSLF</sequence>
<accession>A0A6C0K325</accession>
<evidence type="ECO:0000256" key="1">
    <source>
        <dbReference type="SAM" id="Phobius"/>
    </source>
</evidence>
<keyword evidence="1" id="KW-0472">Membrane</keyword>
<proteinExistence type="predicted"/>
<feature type="transmembrane region" description="Helical" evidence="1">
    <location>
        <begin position="41"/>
        <end position="66"/>
    </location>
</feature>
<keyword evidence="1" id="KW-0812">Transmembrane</keyword>
<evidence type="ECO:0000313" key="2">
    <source>
        <dbReference type="EMBL" id="QHU12129.1"/>
    </source>
</evidence>
<organism evidence="2">
    <name type="scientific">viral metagenome</name>
    <dbReference type="NCBI Taxonomy" id="1070528"/>
    <lineage>
        <taxon>unclassified sequences</taxon>
        <taxon>metagenomes</taxon>
        <taxon>organismal metagenomes</taxon>
    </lineage>
</organism>